<dbReference type="OrthoDB" id="3871354at2"/>
<evidence type="ECO:0000313" key="1">
    <source>
        <dbReference type="EMBL" id="GLW53743.1"/>
    </source>
</evidence>
<comment type="caution">
    <text evidence="1">The sequence shown here is derived from an EMBL/GenBank/DDBJ whole genome shotgun (WGS) entry which is preliminary data.</text>
</comment>
<dbReference type="Proteomes" id="UP001165143">
    <property type="component" value="Unassembled WGS sequence"/>
</dbReference>
<dbReference type="AlphaFoldDB" id="A0A9W6UMZ5"/>
<dbReference type="RefSeq" id="WP_033256039.1">
    <property type="nucleotide sequence ID" value="NZ_BSRX01000008.1"/>
</dbReference>
<name>A0A9W6UMZ5_9ACTN</name>
<accession>A0A9W6UMZ5</accession>
<proteinExistence type="predicted"/>
<gene>
    <name evidence="1" type="ORF">Kpho01_17540</name>
</gene>
<protein>
    <submittedName>
        <fullName evidence="1">Uncharacterized protein</fullName>
    </submittedName>
</protein>
<evidence type="ECO:0000313" key="2">
    <source>
        <dbReference type="Proteomes" id="UP001165143"/>
    </source>
</evidence>
<organism evidence="1 2">
    <name type="scientific">Kitasatospora phosalacinea</name>
    <dbReference type="NCBI Taxonomy" id="2065"/>
    <lineage>
        <taxon>Bacteria</taxon>
        <taxon>Bacillati</taxon>
        <taxon>Actinomycetota</taxon>
        <taxon>Actinomycetes</taxon>
        <taxon>Kitasatosporales</taxon>
        <taxon>Streptomycetaceae</taxon>
        <taxon>Kitasatospora</taxon>
    </lineage>
</organism>
<reference evidence="1" key="1">
    <citation type="submission" date="2023-02" db="EMBL/GenBank/DDBJ databases">
        <title>Kitasatospora phosalacinea NBRC 14362.</title>
        <authorList>
            <person name="Ichikawa N."/>
            <person name="Sato H."/>
            <person name="Tonouchi N."/>
        </authorList>
    </citation>
    <scope>NUCLEOTIDE SEQUENCE</scope>
    <source>
        <strain evidence="1">NBRC 14362</strain>
    </source>
</reference>
<sequence length="163" mass="18331">MKTPLGELVLHRSPEKIEISFRTQGRRDWRLELDGRPLGGLLQFVPGRHAVRAARRGGLAADFEGAEARVTARTRHLLRSRRYVQFEVGGRTLRFVRRGLVRTELLEDGRSVGRGRSGVWELSEPDRLRVFATAVFAWGGLEDAVENPLLPDLLSELLLAPLS</sequence>
<dbReference type="EMBL" id="BSRX01000008">
    <property type="protein sequence ID" value="GLW53743.1"/>
    <property type="molecule type" value="Genomic_DNA"/>
</dbReference>